<evidence type="ECO:0000259" key="2">
    <source>
        <dbReference type="PROSITE" id="PS51762"/>
    </source>
</evidence>
<dbReference type="InterPro" id="IPR013320">
    <property type="entry name" value="ConA-like_dom_sf"/>
</dbReference>
<dbReference type="CDD" id="cd00413">
    <property type="entry name" value="Glyco_hydrolase_16"/>
    <property type="match status" value="1"/>
</dbReference>
<evidence type="ECO:0000313" key="3">
    <source>
        <dbReference type="EMBL" id="KPL85351.1"/>
    </source>
</evidence>
<dbReference type="EMBL" id="LGKP01000025">
    <property type="protein sequence ID" value="KPL85351.1"/>
    <property type="molecule type" value="Genomic_DNA"/>
</dbReference>
<dbReference type="PANTHER" id="PTHR10963:SF55">
    <property type="entry name" value="GLYCOSIDE HYDROLASE FAMILY 16 PROTEIN"/>
    <property type="match status" value="1"/>
</dbReference>
<proteinExistence type="inferred from homology"/>
<keyword evidence="4" id="KW-1185">Reference proteome</keyword>
<keyword evidence="3" id="KW-0378">Hydrolase</keyword>
<dbReference type="Gene3D" id="2.60.120.200">
    <property type="match status" value="1"/>
</dbReference>
<dbReference type="AlphaFoldDB" id="A0A0P6YQJ5"/>
<evidence type="ECO:0000313" key="4">
    <source>
        <dbReference type="Proteomes" id="UP000050277"/>
    </source>
</evidence>
<dbReference type="PROSITE" id="PS51762">
    <property type="entry name" value="GH16_2"/>
    <property type="match status" value="1"/>
</dbReference>
<dbReference type="Proteomes" id="UP000050277">
    <property type="component" value="Unassembled WGS sequence"/>
</dbReference>
<dbReference type="SUPFAM" id="SSF49899">
    <property type="entry name" value="Concanavalin A-like lectins/glucanases"/>
    <property type="match status" value="1"/>
</dbReference>
<protein>
    <submittedName>
        <fullName evidence="3">Glycoside hydrolase</fullName>
    </submittedName>
</protein>
<dbReference type="InterPro" id="IPR000757">
    <property type="entry name" value="Beta-glucanase-like"/>
</dbReference>
<dbReference type="PATRIC" id="fig|70996.4.peg.265"/>
<name>A0A0P6YQJ5_9CHLR</name>
<dbReference type="GO" id="GO:0004553">
    <property type="term" value="F:hydrolase activity, hydrolyzing O-glycosyl compounds"/>
    <property type="evidence" value="ECO:0007669"/>
    <property type="project" value="InterPro"/>
</dbReference>
<reference evidence="3 4" key="1">
    <citation type="submission" date="2015-07" db="EMBL/GenBank/DDBJ databases">
        <title>Whole genome sequence of Herpetosiphon geysericola DSM 7119.</title>
        <authorList>
            <person name="Hemp J."/>
            <person name="Ward L.M."/>
            <person name="Pace L.A."/>
            <person name="Fischer W.W."/>
        </authorList>
    </citation>
    <scope>NUCLEOTIDE SEQUENCE [LARGE SCALE GENOMIC DNA]</scope>
    <source>
        <strain evidence="3 4">DSM 7119</strain>
    </source>
</reference>
<dbReference type="GO" id="GO:0005975">
    <property type="term" value="P:carbohydrate metabolic process"/>
    <property type="evidence" value="ECO:0007669"/>
    <property type="project" value="InterPro"/>
</dbReference>
<comment type="similarity">
    <text evidence="1">Belongs to the glycosyl hydrolase 16 family.</text>
</comment>
<comment type="caution">
    <text evidence="3">The sequence shown here is derived from an EMBL/GenBank/DDBJ whole genome shotgun (WGS) entry which is preliminary data.</text>
</comment>
<dbReference type="RefSeq" id="WP_054535648.1">
    <property type="nucleotide sequence ID" value="NZ_LGKP01000025.1"/>
</dbReference>
<feature type="domain" description="GH16" evidence="2">
    <location>
        <begin position="5"/>
        <end position="269"/>
    </location>
</feature>
<accession>A0A0P6YQJ5</accession>
<dbReference type="PANTHER" id="PTHR10963">
    <property type="entry name" value="GLYCOSYL HYDROLASE-RELATED"/>
    <property type="match status" value="1"/>
</dbReference>
<organism evidence="3 4">
    <name type="scientific">Herpetosiphon geysericola</name>
    <dbReference type="NCBI Taxonomy" id="70996"/>
    <lineage>
        <taxon>Bacteria</taxon>
        <taxon>Bacillati</taxon>
        <taxon>Chloroflexota</taxon>
        <taxon>Chloroflexia</taxon>
        <taxon>Herpetosiphonales</taxon>
        <taxon>Herpetosiphonaceae</taxon>
        <taxon>Herpetosiphon</taxon>
    </lineage>
</organism>
<dbReference type="Pfam" id="PF00722">
    <property type="entry name" value="Glyco_hydro_16"/>
    <property type="match status" value="1"/>
</dbReference>
<sequence length="270" mass="30805">MDLTTTMPANPVEKAGYRLEFQDEFNSPSLDQAKWLPFYLPQWSSRERSAPRYQLVSSSLVLEIQADQAPWCPEFDGQTRCSSLQTGVFGGALGSPFGQHRFNQACVVRELQDSMRTYTPQYGYFEMRAKATIGPNNVVALWMIGFEDQPEHSGELAIMEIKGWNIGDAGLKLGYGVHPWGDSQLTDEFFEDDVALDVGDYHIYAAEWTPSQIDIYLDNRQLRTIQQSPNYPMQFMLGIYDLPQRQSSTVAYPHTFEIDYVRGYESLNGY</sequence>
<dbReference type="OrthoDB" id="9809583at2"/>
<dbReference type="InterPro" id="IPR050546">
    <property type="entry name" value="Glycosyl_Hydrlase_16"/>
</dbReference>
<evidence type="ECO:0000256" key="1">
    <source>
        <dbReference type="ARBA" id="ARBA00006865"/>
    </source>
</evidence>
<gene>
    <name evidence="3" type="ORF">SE18_16960</name>
</gene>
<dbReference type="STRING" id="70996.SE18_16960"/>